<evidence type="ECO:0000313" key="4">
    <source>
        <dbReference type="EMBL" id="KAF2152147.1"/>
    </source>
</evidence>
<evidence type="ECO:0000256" key="1">
    <source>
        <dbReference type="SAM" id="SignalP"/>
    </source>
</evidence>
<feature type="chain" id="PRO_5040113697" description="DUF1254 domain-containing protein" evidence="1">
    <location>
        <begin position="23"/>
        <end position="503"/>
    </location>
</feature>
<accession>A0A9P4J2C2</accession>
<dbReference type="Gene3D" id="2.60.120.600">
    <property type="entry name" value="Domain of unknown function DUF1214, C-terminal domain"/>
    <property type="match status" value="1"/>
</dbReference>
<proteinExistence type="predicted"/>
<gene>
    <name evidence="4" type="ORF">K461DRAFT_307474</name>
</gene>
<dbReference type="PANTHER" id="PTHR36509">
    <property type="entry name" value="BLL3101 PROTEIN"/>
    <property type="match status" value="1"/>
</dbReference>
<dbReference type="PROSITE" id="PS51257">
    <property type="entry name" value="PROKAR_LIPOPROTEIN"/>
    <property type="match status" value="1"/>
</dbReference>
<dbReference type="Pfam" id="PF06863">
    <property type="entry name" value="DUF1254"/>
    <property type="match status" value="1"/>
</dbReference>
<dbReference type="InterPro" id="IPR037049">
    <property type="entry name" value="DUF1214_C_sf"/>
</dbReference>
<organism evidence="4 5">
    <name type="scientific">Myriangium duriaei CBS 260.36</name>
    <dbReference type="NCBI Taxonomy" id="1168546"/>
    <lineage>
        <taxon>Eukaryota</taxon>
        <taxon>Fungi</taxon>
        <taxon>Dikarya</taxon>
        <taxon>Ascomycota</taxon>
        <taxon>Pezizomycotina</taxon>
        <taxon>Dothideomycetes</taxon>
        <taxon>Dothideomycetidae</taxon>
        <taxon>Myriangiales</taxon>
        <taxon>Myriangiaceae</taxon>
        <taxon>Myriangium</taxon>
    </lineage>
</organism>
<dbReference type="Proteomes" id="UP000799439">
    <property type="component" value="Unassembled WGS sequence"/>
</dbReference>
<evidence type="ECO:0000259" key="3">
    <source>
        <dbReference type="Pfam" id="PF06863"/>
    </source>
</evidence>
<dbReference type="Pfam" id="PF06742">
    <property type="entry name" value="DUF1214"/>
    <property type="match status" value="1"/>
</dbReference>
<name>A0A9P4J2C2_9PEZI</name>
<dbReference type="SUPFAM" id="SSF160935">
    <property type="entry name" value="VPA0735-like"/>
    <property type="match status" value="1"/>
</dbReference>
<dbReference type="InterPro" id="IPR037050">
    <property type="entry name" value="DUF1254_sf"/>
</dbReference>
<evidence type="ECO:0008006" key="6">
    <source>
        <dbReference type="Google" id="ProtNLM"/>
    </source>
</evidence>
<dbReference type="EMBL" id="ML996087">
    <property type="protein sequence ID" value="KAF2152147.1"/>
    <property type="molecule type" value="Genomic_DNA"/>
</dbReference>
<evidence type="ECO:0000313" key="5">
    <source>
        <dbReference type="Proteomes" id="UP000799439"/>
    </source>
</evidence>
<sequence>MKFQTCLPFLLGFVACAKLGLALSIPAHDFNHGRVQDATKSKQSHWPYAPGTDCARGLLREYGLPLDTTGATAFALLYGIPLIYYTKEFDGAQGLSMIGVNHVFAQTTAATANTTEIVHPNADTLYALAAIDLSRTNVVLTLPEMEADRLYLLAFWDAYGSQFAALGSIQGSAAGTYLMEPSLGNNNWGVHNCSGYAGCITSPSTLGTLLVRAELKNDSTDLDYVKTWVSQVMVKEFGNHTALRPALSPADFANLSNDTSIQTLQLTARLNQGNPPWQKDLAAGVSQILEMAGICRGTYNQPSSVNLTLAEELFSATVNASPSLPGTYRNENNGWSIIEPSEQGIFHNNTDFRTRAYFGIKAYLDNTAQSALYPMPTQNSFNLTSDSSIVLTFSGKPPIGDNGFWSITAYNSAGFLISNSLNKYTVGDRSNITYPDGTLIYPNHMNSTGQLSTENKPFQVLIQGEDQPPPSNWTANWLPVPSNGSDFTLTFRLYDPEQALVVG</sequence>
<feature type="domain" description="DUF1254" evidence="3">
    <location>
        <begin position="101"/>
        <end position="234"/>
    </location>
</feature>
<dbReference type="InterPro" id="IPR010621">
    <property type="entry name" value="DUF1214"/>
</dbReference>
<comment type="caution">
    <text evidence="4">The sequence shown here is derived from an EMBL/GenBank/DDBJ whole genome shotgun (WGS) entry which is preliminary data.</text>
</comment>
<protein>
    <recommendedName>
        <fullName evidence="6">DUF1254 domain-containing protein</fullName>
    </recommendedName>
</protein>
<dbReference type="OrthoDB" id="2018906at2759"/>
<feature type="domain" description="DUF1214" evidence="2">
    <location>
        <begin position="379"/>
        <end position="498"/>
    </location>
</feature>
<dbReference type="InterPro" id="IPR010679">
    <property type="entry name" value="DUF1254"/>
</dbReference>
<feature type="signal peptide" evidence="1">
    <location>
        <begin position="1"/>
        <end position="22"/>
    </location>
</feature>
<dbReference type="PANTHER" id="PTHR36509:SF2">
    <property type="entry name" value="BLL3101 PROTEIN"/>
    <property type="match status" value="1"/>
</dbReference>
<keyword evidence="5" id="KW-1185">Reference proteome</keyword>
<dbReference type="AlphaFoldDB" id="A0A9P4J2C2"/>
<dbReference type="Gene3D" id="2.60.40.1610">
    <property type="entry name" value="Domain of unknown function DUF1254"/>
    <property type="match status" value="1"/>
</dbReference>
<reference evidence="4" key="1">
    <citation type="journal article" date="2020" name="Stud. Mycol.">
        <title>101 Dothideomycetes genomes: a test case for predicting lifestyles and emergence of pathogens.</title>
        <authorList>
            <person name="Haridas S."/>
            <person name="Albert R."/>
            <person name="Binder M."/>
            <person name="Bloem J."/>
            <person name="Labutti K."/>
            <person name="Salamov A."/>
            <person name="Andreopoulos B."/>
            <person name="Baker S."/>
            <person name="Barry K."/>
            <person name="Bills G."/>
            <person name="Bluhm B."/>
            <person name="Cannon C."/>
            <person name="Castanera R."/>
            <person name="Culley D."/>
            <person name="Daum C."/>
            <person name="Ezra D."/>
            <person name="Gonzalez J."/>
            <person name="Henrissat B."/>
            <person name="Kuo A."/>
            <person name="Liang C."/>
            <person name="Lipzen A."/>
            <person name="Lutzoni F."/>
            <person name="Magnuson J."/>
            <person name="Mondo S."/>
            <person name="Nolan M."/>
            <person name="Ohm R."/>
            <person name="Pangilinan J."/>
            <person name="Park H.-J."/>
            <person name="Ramirez L."/>
            <person name="Alfaro M."/>
            <person name="Sun H."/>
            <person name="Tritt A."/>
            <person name="Yoshinaga Y."/>
            <person name="Zwiers L.-H."/>
            <person name="Turgeon B."/>
            <person name="Goodwin S."/>
            <person name="Spatafora J."/>
            <person name="Crous P."/>
            <person name="Grigoriev I."/>
        </authorList>
    </citation>
    <scope>NUCLEOTIDE SEQUENCE</scope>
    <source>
        <strain evidence="4">CBS 260.36</strain>
    </source>
</reference>
<evidence type="ECO:0000259" key="2">
    <source>
        <dbReference type="Pfam" id="PF06742"/>
    </source>
</evidence>
<keyword evidence="1" id="KW-0732">Signal</keyword>